<dbReference type="AlphaFoldDB" id="A0A0L0UL26"/>
<keyword evidence="4" id="KW-1185">Reference proteome</keyword>
<sequence length="85" mass="9261">ALLSLNSSKDPISPPLIPPILVPLLFPSPIEATDKTWSDGLPHIRAGYQGQRRPISSGREFLSNDPTIARRANIETIFQPMATAV</sequence>
<comment type="caution">
    <text evidence="3">The sequence shown here is derived from an EMBL/GenBank/DDBJ whole genome shotgun (WGS) entry which is preliminary data.</text>
</comment>
<reference evidence="3" key="1">
    <citation type="submission" date="2014-03" db="EMBL/GenBank/DDBJ databases">
        <title>Cloning and expression analysis of gamma-glutamylcysteines synthetase in perennial ryegrass.</title>
        <authorList>
            <person name="Wei S."/>
            <person name="Sun Z."/>
        </authorList>
    </citation>
    <scope>NUCLEOTIDE SEQUENCE</scope>
    <source>
        <strain evidence="3">Race PST-78</strain>
    </source>
</reference>
<evidence type="ECO:0000313" key="2">
    <source>
        <dbReference type="EMBL" id="KNE87469.1"/>
    </source>
</evidence>
<proteinExistence type="predicted"/>
<protein>
    <submittedName>
        <fullName evidence="3">Uncharacterized protein</fullName>
    </submittedName>
</protein>
<reference evidence="4" key="2">
    <citation type="submission" date="2014-03" db="EMBL/GenBank/DDBJ databases">
        <title>The Genome Sequence of Puccinia striiformis f. sp. tritici PST-78.</title>
        <authorList>
            <consortium name="The Broad Institute Genome Sequencing Platform"/>
            <person name="Cuomo C."/>
            <person name="Hulbert S."/>
            <person name="Chen X."/>
            <person name="Walker B."/>
            <person name="Young S.K."/>
            <person name="Zeng Q."/>
            <person name="Gargeya S."/>
            <person name="Fitzgerald M."/>
            <person name="Haas B."/>
            <person name="Abouelleil A."/>
            <person name="Alvarado L."/>
            <person name="Arachchi H.M."/>
            <person name="Berlin A.M."/>
            <person name="Chapman S.B."/>
            <person name="Goldberg J."/>
            <person name="Griggs A."/>
            <person name="Gujja S."/>
            <person name="Hansen M."/>
            <person name="Howarth C."/>
            <person name="Imamovic A."/>
            <person name="Larimer J."/>
            <person name="McCowan C."/>
            <person name="Montmayeur A."/>
            <person name="Murphy C."/>
            <person name="Neiman D."/>
            <person name="Pearson M."/>
            <person name="Priest M."/>
            <person name="Roberts A."/>
            <person name="Saif S."/>
            <person name="Shea T."/>
            <person name="Sisk P."/>
            <person name="Sykes S."/>
            <person name="Wortman J."/>
            <person name="Nusbaum C."/>
            <person name="Birren B."/>
        </authorList>
    </citation>
    <scope>NUCLEOTIDE SEQUENCE [LARGE SCALE GENOMIC DNA]</scope>
    <source>
        <strain evidence="4">race PST-78</strain>
    </source>
</reference>
<feature type="non-terminal residue" evidence="3">
    <location>
        <position position="1"/>
    </location>
</feature>
<gene>
    <name evidence="3" type="ORF">PSTG_18882</name>
    <name evidence="2" type="ORF">PSTG_19146</name>
    <name evidence="1" type="ORF">PSTG_19173</name>
</gene>
<name>A0A0L0UL26_9BASI</name>
<dbReference type="EMBL" id="AJIL01005285">
    <property type="protein sequence ID" value="KNE87469.1"/>
    <property type="molecule type" value="Genomic_DNA"/>
</dbReference>
<dbReference type="Proteomes" id="UP000054564">
    <property type="component" value="Unassembled WGS sequence"/>
</dbReference>
<evidence type="ECO:0000313" key="3">
    <source>
        <dbReference type="EMBL" id="KNE87728.1"/>
    </source>
</evidence>
<organism evidence="3 4">
    <name type="scientific">Puccinia striiformis f. sp. tritici PST-78</name>
    <dbReference type="NCBI Taxonomy" id="1165861"/>
    <lineage>
        <taxon>Eukaryota</taxon>
        <taxon>Fungi</taxon>
        <taxon>Dikarya</taxon>
        <taxon>Basidiomycota</taxon>
        <taxon>Pucciniomycotina</taxon>
        <taxon>Pucciniomycetes</taxon>
        <taxon>Pucciniales</taxon>
        <taxon>Pucciniaceae</taxon>
        <taxon>Puccinia</taxon>
    </lineage>
</organism>
<accession>A0A0L0UL26</accession>
<evidence type="ECO:0000313" key="1">
    <source>
        <dbReference type="EMBL" id="KNE87442.1"/>
    </source>
</evidence>
<evidence type="ECO:0000313" key="4">
    <source>
        <dbReference type="Proteomes" id="UP000054564"/>
    </source>
</evidence>
<dbReference type="EMBL" id="AJIL01004350">
    <property type="protein sequence ID" value="KNE87728.1"/>
    <property type="molecule type" value="Genomic_DNA"/>
</dbReference>
<dbReference type="EMBL" id="AJIL01005385">
    <property type="protein sequence ID" value="KNE87442.1"/>
    <property type="molecule type" value="Genomic_DNA"/>
</dbReference>